<organism evidence="3 4">
    <name type="scientific">Moniliophthora roreri</name>
    <name type="common">Frosty pod rot fungus</name>
    <name type="synonym">Monilia roreri</name>
    <dbReference type="NCBI Taxonomy" id="221103"/>
    <lineage>
        <taxon>Eukaryota</taxon>
        <taxon>Fungi</taxon>
        <taxon>Dikarya</taxon>
        <taxon>Basidiomycota</taxon>
        <taxon>Agaricomycotina</taxon>
        <taxon>Agaricomycetes</taxon>
        <taxon>Agaricomycetidae</taxon>
        <taxon>Agaricales</taxon>
        <taxon>Marasmiineae</taxon>
        <taxon>Marasmiaceae</taxon>
        <taxon>Moniliophthora</taxon>
    </lineage>
</organism>
<evidence type="ECO:0000259" key="1">
    <source>
        <dbReference type="Pfam" id="PF03070"/>
    </source>
</evidence>
<feature type="domain" description="Thiaminase-2/PQQC" evidence="1">
    <location>
        <begin position="346"/>
        <end position="552"/>
    </location>
</feature>
<proteinExistence type="predicted"/>
<protein>
    <recommendedName>
        <fullName evidence="5">Thiamin biosynthesis protein (Thi-4)</fullName>
    </recommendedName>
</protein>
<dbReference type="InterPro" id="IPR016084">
    <property type="entry name" value="Haem_Oase-like_multi-hlx"/>
</dbReference>
<dbReference type="Pfam" id="PF03070">
    <property type="entry name" value="TENA_THI-4"/>
    <property type="match status" value="1"/>
</dbReference>
<reference evidence="3 4" key="1">
    <citation type="submission" date="2015-12" db="EMBL/GenBank/DDBJ databases">
        <title>Draft genome sequence of Moniliophthora roreri, the causal agent of frosty pod rot of cacao.</title>
        <authorList>
            <person name="Aime M.C."/>
            <person name="Diaz-Valderrama J.R."/>
            <person name="Kijpornyongpan T."/>
            <person name="Phillips-Mora W."/>
        </authorList>
    </citation>
    <scope>NUCLEOTIDE SEQUENCE [LARGE SCALE GENOMIC DNA]</scope>
    <source>
        <strain evidence="3 4">MCA 2952</strain>
    </source>
</reference>
<dbReference type="SUPFAM" id="SSF48613">
    <property type="entry name" value="Heme oxygenase-like"/>
    <property type="match status" value="1"/>
</dbReference>
<dbReference type="Gene3D" id="3.40.1190.20">
    <property type="match status" value="1"/>
</dbReference>
<comment type="caution">
    <text evidence="3">The sequence shown here is derived from an EMBL/GenBank/DDBJ whole genome shotgun (WGS) entry which is preliminary data.</text>
</comment>
<dbReference type="Pfam" id="PF08543">
    <property type="entry name" value="Phos_pyr_kin"/>
    <property type="match status" value="2"/>
</dbReference>
<dbReference type="GO" id="GO:0005829">
    <property type="term" value="C:cytosol"/>
    <property type="evidence" value="ECO:0007669"/>
    <property type="project" value="TreeGrafter"/>
</dbReference>
<dbReference type="eggNOG" id="KOG2598">
    <property type="taxonomic scope" value="Eukaryota"/>
</dbReference>
<dbReference type="Gene3D" id="1.20.910.10">
    <property type="entry name" value="Heme oxygenase-like"/>
    <property type="match status" value="1"/>
</dbReference>
<sequence>MPNVLHPAVLTIAGSDSSGGAGIQADLKTFCAFGCYGTSAITALTAQNTTGVQDVFPTPASFIEKQIRSVLDDLDIKAIKTGMLFDADNTRAVVRALKAHYTNAGSNTRMPPLVCDPVCVSTSGHTLLHPDAVEVLISELFPLAFLVTPNKAEAELLLLYAKSEAQTCRIEDLESMLGAARDLLSLGPNAVLIKGGHVTAKHGDIQRFARSHPEVLILRDGVLQENMEILNIGKTLDIELVVDLLRDKTGKTTVFVRSRIESTSTHGTGCTLSAAVTAELARGVKLESAVRNAAVFTHHGIETAPKIGKGNGPLNHLHSTSMVYIPRKTTNNPYPFTRMLIQGSSKIWKEFVEHEFVKLLGKGILLKEHFIHFIKQDYIYLRYYARAYGLLITKSSTYSQIASATQTILNILNEIGTHKTFCARFGISEEELETTEEGLATAAYGGYLINVGLEGDAIKLLIAVLACLLGYGEVGLWLKKQEWVKLDSGNPYLQWIEDYSGVMYQNAVRLGLETIEQRVAEDSPSPLRLKEWCEVWKRCTEFEKGFWDAAMDPRSL</sequence>
<dbReference type="InterPro" id="IPR029056">
    <property type="entry name" value="Ribokinase-like"/>
</dbReference>
<accession>A0A0W0G705</accession>
<evidence type="ECO:0008006" key="5">
    <source>
        <dbReference type="Google" id="ProtNLM"/>
    </source>
</evidence>
<dbReference type="AlphaFoldDB" id="A0A0W0G705"/>
<dbReference type="CDD" id="cd19367">
    <property type="entry name" value="TenA_C_ScTHI20-like"/>
    <property type="match status" value="1"/>
</dbReference>
<dbReference type="GO" id="GO:0008972">
    <property type="term" value="F:phosphomethylpyrimidine kinase activity"/>
    <property type="evidence" value="ECO:0007669"/>
    <property type="project" value="InterPro"/>
</dbReference>
<dbReference type="GO" id="GO:0009228">
    <property type="term" value="P:thiamine biosynthetic process"/>
    <property type="evidence" value="ECO:0007669"/>
    <property type="project" value="InterPro"/>
</dbReference>
<dbReference type="EMBL" id="LATX01000951">
    <property type="protein sequence ID" value="KTB44336.1"/>
    <property type="molecule type" value="Genomic_DNA"/>
</dbReference>
<dbReference type="SUPFAM" id="SSF53613">
    <property type="entry name" value="Ribokinase-like"/>
    <property type="match status" value="1"/>
</dbReference>
<dbReference type="PANTHER" id="PTHR20858">
    <property type="entry name" value="PHOSPHOMETHYLPYRIMIDINE KINASE"/>
    <property type="match status" value="1"/>
</dbReference>
<dbReference type="CDD" id="cd01169">
    <property type="entry name" value="HMPP_kinase"/>
    <property type="match status" value="1"/>
</dbReference>
<dbReference type="InterPro" id="IPR004399">
    <property type="entry name" value="HMP/HMP-P_kinase_dom"/>
</dbReference>
<name>A0A0W0G705_MONRR</name>
<dbReference type="InterPro" id="IPR013749">
    <property type="entry name" value="PM/HMP-P_kinase-1"/>
</dbReference>
<evidence type="ECO:0000313" key="3">
    <source>
        <dbReference type="EMBL" id="KTB44336.1"/>
    </source>
</evidence>
<dbReference type="Proteomes" id="UP000054988">
    <property type="component" value="Unassembled WGS sequence"/>
</dbReference>
<dbReference type="InterPro" id="IPR004305">
    <property type="entry name" value="Thiaminase-2/PQQC"/>
</dbReference>
<dbReference type="PANTHER" id="PTHR20858:SF17">
    <property type="entry name" value="HYDROXYMETHYLPYRIMIDINE_PHOSPHOMETHYLPYRIMIDINE KINASE THI20-RELATED"/>
    <property type="match status" value="1"/>
</dbReference>
<evidence type="ECO:0000259" key="2">
    <source>
        <dbReference type="Pfam" id="PF08543"/>
    </source>
</evidence>
<evidence type="ECO:0000313" key="4">
    <source>
        <dbReference type="Proteomes" id="UP000054988"/>
    </source>
</evidence>
<feature type="domain" description="Pyridoxamine kinase/Phosphomethylpyrimidine kinase" evidence="2">
    <location>
        <begin position="16"/>
        <end position="204"/>
    </location>
</feature>
<dbReference type="GO" id="GO:0008902">
    <property type="term" value="F:hydroxymethylpyrimidine kinase activity"/>
    <property type="evidence" value="ECO:0007669"/>
    <property type="project" value="TreeGrafter"/>
</dbReference>
<gene>
    <name evidence="3" type="ORF">WG66_3096</name>
</gene>
<feature type="domain" description="Pyridoxamine kinase/Phosphomethylpyrimidine kinase" evidence="2">
    <location>
        <begin position="239"/>
        <end position="315"/>
    </location>
</feature>